<feature type="signal peptide" evidence="2">
    <location>
        <begin position="1"/>
        <end position="17"/>
    </location>
</feature>
<evidence type="ECO:0000313" key="4">
    <source>
        <dbReference type="Proteomes" id="UP001175000"/>
    </source>
</evidence>
<keyword evidence="2" id="KW-0732">Signal</keyword>
<feature type="transmembrane region" description="Helical" evidence="1">
    <location>
        <begin position="156"/>
        <end position="178"/>
    </location>
</feature>
<organism evidence="3 4">
    <name type="scientific">Immersiella caudata</name>
    <dbReference type="NCBI Taxonomy" id="314043"/>
    <lineage>
        <taxon>Eukaryota</taxon>
        <taxon>Fungi</taxon>
        <taxon>Dikarya</taxon>
        <taxon>Ascomycota</taxon>
        <taxon>Pezizomycotina</taxon>
        <taxon>Sordariomycetes</taxon>
        <taxon>Sordariomycetidae</taxon>
        <taxon>Sordariales</taxon>
        <taxon>Lasiosphaeriaceae</taxon>
        <taxon>Immersiella</taxon>
    </lineage>
</organism>
<comment type="caution">
    <text evidence="3">The sequence shown here is derived from an EMBL/GenBank/DDBJ whole genome shotgun (WGS) entry which is preliminary data.</text>
</comment>
<keyword evidence="1" id="KW-1133">Transmembrane helix</keyword>
<evidence type="ECO:0000313" key="3">
    <source>
        <dbReference type="EMBL" id="KAK0627427.1"/>
    </source>
</evidence>
<keyword evidence="4" id="KW-1185">Reference proteome</keyword>
<dbReference type="Proteomes" id="UP001175000">
    <property type="component" value="Unassembled WGS sequence"/>
</dbReference>
<feature type="chain" id="PRO_5041442179" evidence="2">
    <location>
        <begin position="18"/>
        <end position="191"/>
    </location>
</feature>
<gene>
    <name evidence="3" type="ORF">B0T14DRAFT_563234</name>
</gene>
<evidence type="ECO:0000256" key="1">
    <source>
        <dbReference type="SAM" id="Phobius"/>
    </source>
</evidence>
<sequence length="191" mass="20262">MRSAVALSLLAVPGTLAAPQAGPIVVDAVFGILTGLGPTATPFCIDFLNQPRTATRTTKTTSTPVTTVLTTTFTSTLSAATNCDATTTTTVIDYPPPPPPFRPSPVLVIKRAEAAEAVTVTVPPALAIFQPSIVSSASLRLGTVVFPAPRNGWKRWVAIGFIVLLVEVLAESQNLLLYRPLRRIQLRQHHG</sequence>
<dbReference type="AlphaFoldDB" id="A0AA40C6X6"/>
<proteinExistence type="predicted"/>
<name>A0AA40C6X6_9PEZI</name>
<keyword evidence="1" id="KW-0812">Transmembrane</keyword>
<keyword evidence="1" id="KW-0472">Membrane</keyword>
<protein>
    <submittedName>
        <fullName evidence="3">Uncharacterized protein</fullName>
    </submittedName>
</protein>
<evidence type="ECO:0000256" key="2">
    <source>
        <dbReference type="SAM" id="SignalP"/>
    </source>
</evidence>
<accession>A0AA40C6X6</accession>
<reference evidence="3" key="1">
    <citation type="submission" date="2023-06" db="EMBL/GenBank/DDBJ databases">
        <title>Genome-scale phylogeny and comparative genomics of the fungal order Sordariales.</title>
        <authorList>
            <consortium name="Lawrence Berkeley National Laboratory"/>
            <person name="Hensen N."/>
            <person name="Bonometti L."/>
            <person name="Westerberg I."/>
            <person name="Brannstrom I.O."/>
            <person name="Guillou S."/>
            <person name="Cros-Aarteil S."/>
            <person name="Calhoun S."/>
            <person name="Haridas S."/>
            <person name="Kuo A."/>
            <person name="Mondo S."/>
            <person name="Pangilinan J."/>
            <person name="Riley R."/>
            <person name="Labutti K."/>
            <person name="Andreopoulos B."/>
            <person name="Lipzen A."/>
            <person name="Chen C."/>
            <person name="Yanf M."/>
            <person name="Daum C."/>
            <person name="Ng V."/>
            <person name="Clum A."/>
            <person name="Steindorff A."/>
            <person name="Ohm R."/>
            <person name="Martin F."/>
            <person name="Silar P."/>
            <person name="Natvig D."/>
            <person name="Lalanne C."/>
            <person name="Gautier V."/>
            <person name="Ament-Velasquez S.L."/>
            <person name="Kruys A."/>
            <person name="Hutchinson M.I."/>
            <person name="Powell A.J."/>
            <person name="Barry K."/>
            <person name="Miller A.N."/>
            <person name="Grigoriev I.V."/>
            <person name="Debuchy R."/>
            <person name="Gladieux P."/>
            <person name="Thoren M.H."/>
            <person name="Johannesson H."/>
        </authorList>
    </citation>
    <scope>NUCLEOTIDE SEQUENCE</scope>
    <source>
        <strain evidence="3">CBS 606.72</strain>
    </source>
</reference>
<dbReference type="EMBL" id="JAULSU010000002">
    <property type="protein sequence ID" value="KAK0627427.1"/>
    <property type="molecule type" value="Genomic_DNA"/>
</dbReference>